<gene>
    <name evidence="4" type="ORF">J4557_45935</name>
</gene>
<dbReference type="Pfam" id="PF00107">
    <property type="entry name" value="ADH_zinc_N"/>
    <property type="match status" value="1"/>
</dbReference>
<dbReference type="InterPro" id="IPR011032">
    <property type="entry name" value="GroES-like_sf"/>
</dbReference>
<name>A0ABS3RF63_9ACTN</name>
<dbReference type="Gene3D" id="3.40.50.720">
    <property type="entry name" value="NAD(P)-binding Rossmann-like Domain"/>
    <property type="match status" value="1"/>
</dbReference>
<reference evidence="4 5" key="1">
    <citation type="submission" date="2021-03" db="EMBL/GenBank/DDBJ databases">
        <authorList>
            <person name="Kanchanasin P."/>
            <person name="Saeng-In P."/>
            <person name="Phongsopitanun W."/>
            <person name="Yuki M."/>
            <person name="Kudo T."/>
            <person name="Ohkuma M."/>
            <person name="Tanasupawat S."/>
        </authorList>
    </citation>
    <scope>NUCLEOTIDE SEQUENCE [LARGE SCALE GENOMIC DNA]</scope>
    <source>
        <strain evidence="4 5">L46</strain>
    </source>
</reference>
<keyword evidence="2" id="KW-0560">Oxidoreductase</keyword>
<dbReference type="CDD" id="cd08270">
    <property type="entry name" value="MDR4"/>
    <property type="match status" value="1"/>
</dbReference>
<dbReference type="SMART" id="SM00829">
    <property type="entry name" value="PKS_ER"/>
    <property type="match status" value="1"/>
</dbReference>
<dbReference type="EMBL" id="JAGEOK010000054">
    <property type="protein sequence ID" value="MBO2444873.1"/>
    <property type="molecule type" value="Genomic_DNA"/>
</dbReference>
<sequence>MRTVINTPGDIAPTRFGEVEEPKPEAAEALVAIRAFSVNRGELALLKSRPEGWRPGQDIAGVVVEPAADGSGPSSGSRVVGLVEGAGWSQFAAVPTERLAVLPDSVSMEQAATLPIAGLTALRTLRTGGNLLGRRVLITGANGAVGRFQIELAARSAAQVTAVTTRAEEVRRQLQELGAEEVVPDIEVASGLFDLIQESVGGTALTGAIKKIAPGGTIVVLGSSSGEAGRVSVYDFIGHEGARIQNYMSYASTDPVDRDLQVLADLVGEGRLRPTIGFSDCWSELNTAIELLGDRKLSGGKAVLSIPD</sequence>
<evidence type="ECO:0000256" key="1">
    <source>
        <dbReference type="ARBA" id="ARBA00022857"/>
    </source>
</evidence>
<accession>A0ABS3RF63</accession>
<keyword evidence="5" id="KW-1185">Reference proteome</keyword>
<dbReference type="RefSeq" id="WP_208273722.1">
    <property type="nucleotide sequence ID" value="NZ_BAAAGM010000073.1"/>
</dbReference>
<feature type="domain" description="Enoyl reductase (ER)" evidence="3">
    <location>
        <begin position="9"/>
        <end position="304"/>
    </location>
</feature>
<evidence type="ECO:0000313" key="4">
    <source>
        <dbReference type="EMBL" id="MBO2444873.1"/>
    </source>
</evidence>
<dbReference type="PANTHER" id="PTHR48106:SF18">
    <property type="entry name" value="QUINONE OXIDOREDUCTASE PIG3"/>
    <property type="match status" value="1"/>
</dbReference>
<evidence type="ECO:0000259" key="3">
    <source>
        <dbReference type="SMART" id="SM00829"/>
    </source>
</evidence>
<dbReference type="InterPro" id="IPR036291">
    <property type="entry name" value="NAD(P)-bd_dom_sf"/>
</dbReference>
<dbReference type="InterPro" id="IPR013149">
    <property type="entry name" value="ADH-like_C"/>
</dbReference>
<evidence type="ECO:0000313" key="5">
    <source>
        <dbReference type="Proteomes" id="UP000666915"/>
    </source>
</evidence>
<organism evidence="4 5">
    <name type="scientific">Actinomadura nitritigenes</name>
    <dbReference type="NCBI Taxonomy" id="134602"/>
    <lineage>
        <taxon>Bacteria</taxon>
        <taxon>Bacillati</taxon>
        <taxon>Actinomycetota</taxon>
        <taxon>Actinomycetes</taxon>
        <taxon>Streptosporangiales</taxon>
        <taxon>Thermomonosporaceae</taxon>
        <taxon>Actinomadura</taxon>
    </lineage>
</organism>
<evidence type="ECO:0000256" key="2">
    <source>
        <dbReference type="ARBA" id="ARBA00023002"/>
    </source>
</evidence>
<dbReference type="InterPro" id="IPR020843">
    <property type="entry name" value="ER"/>
</dbReference>
<dbReference type="PANTHER" id="PTHR48106">
    <property type="entry name" value="QUINONE OXIDOREDUCTASE PIG3-RELATED"/>
    <property type="match status" value="1"/>
</dbReference>
<dbReference type="SUPFAM" id="SSF51735">
    <property type="entry name" value="NAD(P)-binding Rossmann-fold domains"/>
    <property type="match status" value="1"/>
</dbReference>
<comment type="caution">
    <text evidence="4">The sequence shown here is derived from an EMBL/GenBank/DDBJ whole genome shotgun (WGS) entry which is preliminary data.</text>
</comment>
<protein>
    <submittedName>
        <fullName evidence="4">Zinc-binding dehydrogenase</fullName>
    </submittedName>
</protein>
<dbReference type="Proteomes" id="UP000666915">
    <property type="component" value="Unassembled WGS sequence"/>
</dbReference>
<dbReference type="SUPFAM" id="SSF50129">
    <property type="entry name" value="GroES-like"/>
    <property type="match status" value="1"/>
</dbReference>
<proteinExistence type="predicted"/>
<keyword evidence="1" id="KW-0521">NADP</keyword>
<dbReference type="Gene3D" id="3.90.180.10">
    <property type="entry name" value="Medium-chain alcohol dehydrogenases, catalytic domain"/>
    <property type="match status" value="1"/>
</dbReference>